<name>A0ABU3XIG5_9BACI</name>
<evidence type="ECO:0000313" key="2">
    <source>
        <dbReference type="Proteomes" id="UP001287282"/>
    </source>
</evidence>
<accession>A0ABU3XIG5</accession>
<gene>
    <name evidence="1" type="ORF">RYX56_25470</name>
</gene>
<feature type="non-terminal residue" evidence="1">
    <location>
        <position position="77"/>
    </location>
</feature>
<dbReference type="EMBL" id="JAWJBA010001088">
    <property type="protein sequence ID" value="MDV2687702.1"/>
    <property type="molecule type" value="Genomic_DNA"/>
</dbReference>
<dbReference type="Proteomes" id="UP001287282">
    <property type="component" value="Unassembled WGS sequence"/>
</dbReference>
<organism evidence="1 2">
    <name type="scientific">Alkalihalophilus lindianensis</name>
    <dbReference type="NCBI Taxonomy" id="1630542"/>
    <lineage>
        <taxon>Bacteria</taxon>
        <taxon>Bacillati</taxon>
        <taxon>Bacillota</taxon>
        <taxon>Bacilli</taxon>
        <taxon>Bacillales</taxon>
        <taxon>Bacillaceae</taxon>
        <taxon>Alkalihalophilus</taxon>
    </lineage>
</organism>
<evidence type="ECO:0000313" key="1">
    <source>
        <dbReference type="EMBL" id="MDV2687702.1"/>
    </source>
</evidence>
<protein>
    <submittedName>
        <fullName evidence="1">Uncharacterized protein</fullName>
    </submittedName>
</protein>
<proteinExistence type="predicted"/>
<feature type="non-terminal residue" evidence="1">
    <location>
        <position position="1"/>
    </location>
</feature>
<keyword evidence="2" id="KW-1185">Reference proteome</keyword>
<comment type="caution">
    <text evidence="1">The sequence shown here is derived from an EMBL/GenBank/DDBJ whole genome shotgun (WGS) entry which is preliminary data.</text>
</comment>
<reference evidence="1 2" key="1">
    <citation type="submission" date="2023-10" db="EMBL/GenBank/DDBJ databases">
        <title>Screening of Alkalihalobacillus lindianensis BZ-TG-R113 and Its Alleviation of Salt Stress on Rapeseed Growth.</title>
        <authorList>
            <person name="Zhao B."/>
            <person name="Guo T."/>
        </authorList>
    </citation>
    <scope>NUCLEOTIDE SEQUENCE [LARGE SCALE GENOMIC DNA]</scope>
    <source>
        <strain evidence="1 2">BZ-TG-R113</strain>
    </source>
</reference>
<dbReference type="RefSeq" id="WP_317124532.1">
    <property type="nucleotide sequence ID" value="NZ_JAWJBA010001088.1"/>
</dbReference>
<sequence>RETDYVATLVLHFARAKVSGPLQLSRTAPHQVSGLLIRSVEPIGDNAERIAADLALLPGMATAYYAPLDASQPPVFA</sequence>